<dbReference type="Proteomes" id="UP001469553">
    <property type="component" value="Unassembled WGS sequence"/>
</dbReference>
<name>A0ABV0XGI0_9TELE</name>
<keyword evidence="3" id="KW-1185">Reference proteome</keyword>
<dbReference type="EMBL" id="JAHRIP010001818">
    <property type="protein sequence ID" value="MEQ2280568.1"/>
    <property type="molecule type" value="Genomic_DNA"/>
</dbReference>
<evidence type="ECO:0000256" key="1">
    <source>
        <dbReference type="SAM" id="MobiDB-lite"/>
    </source>
</evidence>
<comment type="caution">
    <text evidence="2">The sequence shown here is derived from an EMBL/GenBank/DDBJ whole genome shotgun (WGS) entry which is preliminary data.</text>
</comment>
<reference evidence="2 3" key="1">
    <citation type="submission" date="2021-06" db="EMBL/GenBank/DDBJ databases">
        <authorList>
            <person name="Palmer J.M."/>
        </authorList>
    </citation>
    <scope>NUCLEOTIDE SEQUENCE [LARGE SCALE GENOMIC DNA]</scope>
    <source>
        <strain evidence="2 3">AS_MEX2019</strain>
        <tissue evidence="2">Muscle</tissue>
    </source>
</reference>
<evidence type="ECO:0000313" key="2">
    <source>
        <dbReference type="EMBL" id="MEQ2280568.1"/>
    </source>
</evidence>
<sequence>MILEAMLSGVYMPLVGSPMANRVWVTGQAKSGSRHLHEDHTIKARDIAWHGGAGVPPWSQAWGQNSLGVAWWPGCSSRDPAGPSPNERCGSIPQWAHHLQGEP</sequence>
<evidence type="ECO:0000313" key="3">
    <source>
        <dbReference type="Proteomes" id="UP001469553"/>
    </source>
</evidence>
<organism evidence="2 3">
    <name type="scientific">Ameca splendens</name>
    <dbReference type="NCBI Taxonomy" id="208324"/>
    <lineage>
        <taxon>Eukaryota</taxon>
        <taxon>Metazoa</taxon>
        <taxon>Chordata</taxon>
        <taxon>Craniata</taxon>
        <taxon>Vertebrata</taxon>
        <taxon>Euteleostomi</taxon>
        <taxon>Actinopterygii</taxon>
        <taxon>Neopterygii</taxon>
        <taxon>Teleostei</taxon>
        <taxon>Neoteleostei</taxon>
        <taxon>Acanthomorphata</taxon>
        <taxon>Ovalentaria</taxon>
        <taxon>Atherinomorphae</taxon>
        <taxon>Cyprinodontiformes</taxon>
        <taxon>Goodeidae</taxon>
        <taxon>Ameca</taxon>
    </lineage>
</organism>
<accession>A0ABV0XGI0</accession>
<feature type="region of interest" description="Disordered" evidence="1">
    <location>
        <begin position="77"/>
        <end position="103"/>
    </location>
</feature>
<protein>
    <submittedName>
        <fullName evidence="2">Uncharacterized protein</fullName>
    </submittedName>
</protein>
<proteinExistence type="predicted"/>
<gene>
    <name evidence="2" type="ORF">AMECASPLE_021225</name>
</gene>